<reference evidence="1 2" key="1">
    <citation type="submission" date="2018-05" db="EMBL/GenBank/DDBJ databases">
        <title>Draft genome of Methanospirillum lacunae Ki8-1.</title>
        <authorList>
            <person name="Dueholm M.S."/>
            <person name="Nielsen P.H."/>
            <person name="Bakmann L.F."/>
            <person name="Otzen D.E."/>
        </authorList>
    </citation>
    <scope>NUCLEOTIDE SEQUENCE [LARGE SCALE GENOMIC DNA]</scope>
    <source>
        <strain evidence="1 2">Ki8-1</strain>
    </source>
</reference>
<dbReference type="AlphaFoldDB" id="A0A2V2MUJ5"/>
<gene>
    <name evidence="1" type="ORF">DK846_16850</name>
</gene>
<protein>
    <submittedName>
        <fullName evidence="1">Uncharacterized protein</fullName>
    </submittedName>
</protein>
<keyword evidence="2" id="KW-1185">Reference proteome</keyword>
<sequence length="187" mass="21549">MGEQNNPLKDIPADAFSIFQASHTYFHACLADIPSRYPVGTISYINNHDYVPLLQFRDEDQDRLNHIKINKLADLLDYISRDTSSILFIEYHLAWFRPDNKEELEQFCETCKTRARAGGPVAVITAVMDRNLLSLDGKADYFFQVKPWELKGRARAIKDQTELNMFLKSCTGVVQRGRLFGQMKLEI</sequence>
<evidence type="ECO:0000313" key="2">
    <source>
        <dbReference type="Proteomes" id="UP000245657"/>
    </source>
</evidence>
<comment type="caution">
    <text evidence="1">The sequence shown here is derived from an EMBL/GenBank/DDBJ whole genome shotgun (WGS) entry which is preliminary data.</text>
</comment>
<evidence type="ECO:0000313" key="1">
    <source>
        <dbReference type="EMBL" id="PWR69845.1"/>
    </source>
</evidence>
<accession>A0A2V2MUJ5</accession>
<dbReference type="Proteomes" id="UP000245657">
    <property type="component" value="Unassembled WGS sequence"/>
</dbReference>
<proteinExistence type="predicted"/>
<name>A0A2V2MUJ5_9EURY</name>
<dbReference type="GeneID" id="97550105"/>
<dbReference type="EMBL" id="QGMY01000018">
    <property type="protein sequence ID" value="PWR69845.1"/>
    <property type="molecule type" value="Genomic_DNA"/>
</dbReference>
<organism evidence="1 2">
    <name type="scientific">Methanospirillum lacunae</name>
    <dbReference type="NCBI Taxonomy" id="668570"/>
    <lineage>
        <taxon>Archaea</taxon>
        <taxon>Methanobacteriati</taxon>
        <taxon>Methanobacteriota</taxon>
        <taxon>Stenosarchaea group</taxon>
        <taxon>Methanomicrobia</taxon>
        <taxon>Methanomicrobiales</taxon>
        <taxon>Methanospirillaceae</taxon>
        <taxon>Methanospirillum</taxon>
    </lineage>
</organism>
<dbReference type="RefSeq" id="WP_109970169.1">
    <property type="nucleotide sequence ID" value="NZ_CP176093.1"/>
</dbReference>